<comment type="caution">
    <text evidence="1">The sequence shown here is derived from an EMBL/GenBank/DDBJ whole genome shotgun (WGS) entry which is preliminary data.</text>
</comment>
<dbReference type="RefSeq" id="WP_346137437.1">
    <property type="nucleotide sequence ID" value="NZ_BAABBE010000142.1"/>
</dbReference>
<evidence type="ECO:0000313" key="1">
    <source>
        <dbReference type="EMBL" id="GAA3692523.1"/>
    </source>
</evidence>
<accession>A0ABP7CPB0</accession>
<protein>
    <recommendedName>
        <fullName evidence="3">Transposase IS116/IS110/IS902 family protein</fullName>
    </recommendedName>
</protein>
<proteinExistence type="predicted"/>
<organism evidence="1 2">
    <name type="scientific">Lentzea roselyniae</name>
    <dbReference type="NCBI Taxonomy" id="531940"/>
    <lineage>
        <taxon>Bacteria</taxon>
        <taxon>Bacillati</taxon>
        <taxon>Actinomycetota</taxon>
        <taxon>Actinomycetes</taxon>
        <taxon>Pseudonocardiales</taxon>
        <taxon>Pseudonocardiaceae</taxon>
        <taxon>Lentzea</taxon>
    </lineage>
</organism>
<keyword evidence="2" id="KW-1185">Reference proteome</keyword>
<dbReference type="Proteomes" id="UP001500711">
    <property type="component" value="Unassembled WGS sequence"/>
</dbReference>
<name>A0ABP7CPB0_9PSEU</name>
<evidence type="ECO:0000313" key="2">
    <source>
        <dbReference type="Proteomes" id="UP001500711"/>
    </source>
</evidence>
<evidence type="ECO:0008006" key="3">
    <source>
        <dbReference type="Google" id="ProtNLM"/>
    </source>
</evidence>
<dbReference type="EMBL" id="BAABBE010000142">
    <property type="protein sequence ID" value="GAA3692523.1"/>
    <property type="molecule type" value="Genomic_DNA"/>
</dbReference>
<sequence>MRNTRLIDALMRQAMAALAGSPGARAYYDRQRARGLPHNAALRHVSNRLVGILHGCLATHTTYDEATAWGHHIAASAA</sequence>
<reference evidence="2" key="1">
    <citation type="journal article" date="2019" name="Int. J. Syst. Evol. Microbiol.">
        <title>The Global Catalogue of Microorganisms (GCM) 10K type strain sequencing project: providing services to taxonomists for standard genome sequencing and annotation.</title>
        <authorList>
            <consortium name="The Broad Institute Genomics Platform"/>
            <consortium name="The Broad Institute Genome Sequencing Center for Infectious Disease"/>
            <person name="Wu L."/>
            <person name="Ma J."/>
        </authorList>
    </citation>
    <scope>NUCLEOTIDE SEQUENCE [LARGE SCALE GENOMIC DNA]</scope>
    <source>
        <strain evidence="2">JCM 17494</strain>
    </source>
</reference>
<gene>
    <name evidence="1" type="ORF">GCM10022267_91880</name>
</gene>